<feature type="signal peptide" evidence="1">
    <location>
        <begin position="1"/>
        <end position="27"/>
    </location>
</feature>
<organism evidence="2 3">
    <name type="scientific">Gimesia panareensis</name>
    <dbReference type="NCBI Taxonomy" id="2527978"/>
    <lineage>
        <taxon>Bacteria</taxon>
        <taxon>Pseudomonadati</taxon>
        <taxon>Planctomycetota</taxon>
        <taxon>Planctomycetia</taxon>
        <taxon>Planctomycetales</taxon>
        <taxon>Planctomycetaceae</taxon>
        <taxon>Gimesia</taxon>
    </lineage>
</organism>
<accession>A0A518FKL6</accession>
<evidence type="ECO:0000313" key="3">
    <source>
        <dbReference type="Proteomes" id="UP000320839"/>
    </source>
</evidence>
<dbReference type="AlphaFoldDB" id="A0A518FKL6"/>
<dbReference type="OrthoDB" id="255986at2"/>
<dbReference type="RefSeq" id="WP_145454730.1">
    <property type="nucleotide sequence ID" value="NZ_CP036317.1"/>
</dbReference>
<gene>
    <name evidence="2" type="ORF">Pan153_15200</name>
</gene>
<name>A0A518FKL6_9PLAN</name>
<proteinExistence type="predicted"/>
<protein>
    <submittedName>
        <fullName evidence="2">Uncharacterized protein</fullName>
    </submittedName>
</protein>
<evidence type="ECO:0000313" key="2">
    <source>
        <dbReference type="EMBL" id="QDV16886.1"/>
    </source>
</evidence>
<dbReference type="EMBL" id="CP036317">
    <property type="protein sequence ID" value="QDV16886.1"/>
    <property type="molecule type" value="Genomic_DNA"/>
</dbReference>
<reference evidence="2 3" key="1">
    <citation type="submission" date="2019-02" db="EMBL/GenBank/DDBJ databases">
        <title>Deep-cultivation of Planctomycetes and their phenomic and genomic characterization uncovers novel biology.</title>
        <authorList>
            <person name="Wiegand S."/>
            <person name="Jogler M."/>
            <person name="Boedeker C."/>
            <person name="Pinto D."/>
            <person name="Vollmers J."/>
            <person name="Rivas-Marin E."/>
            <person name="Kohn T."/>
            <person name="Peeters S.H."/>
            <person name="Heuer A."/>
            <person name="Rast P."/>
            <person name="Oberbeckmann S."/>
            <person name="Bunk B."/>
            <person name="Jeske O."/>
            <person name="Meyerdierks A."/>
            <person name="Storesund J.E."/>
            <person name="Kallscheuer N."/>
            <person name="Luecker S."/>
            <person name="Lage O.M."/>
            <person name="Pohl T."/>
            <person name="Merkel B.J."/>
            <person name="Hornburger P."/>
            <person name="Mueller R.-W."/>
            <person name="Bruemmer F."/>
            <person name="Labrenz M."/>
            <person name="Spormann A.M."/>
            <person name="Op den Camp H."/>
            <person name="Overmann J."/>
            <person name="Amann R."/>
            <person name="Jetten M.S.M."/>
            <person name="Mascher T."/>
            <person name="Medema M.H."/>
            <person name="Devos D.P."/>
            <person name="Kaster A.-K."/>
            <person name="Ovreas L."/>
            <person name="Rohde M."/>
            <person name="Galperin M.Y."/>
            <person name="Jogler C."/>
        </authorList>
    </citation>
    <scope>NUCLEOTIDE SEQUENCE [LARGE SCALE GENOMIC DNA]</scope>
    <source>
        <strain evidence="2 3">Pan153</strain>
    </source>
</reference>
<dbReference type="Proteomes" id="UP000320839">
    <property type="component" value="Chromosome"/>
</dbReference>
<sequence precursor="true">MRGAGTVVKGTCWGVMLLCLGTVTVQAAEPISTWEVVTTFRRPLDEDGRITLMSDGKTSKGLPWKLDGNTVDFGKEGSAKPLLNGAFYKGNWVGGWVLHARILMNNVSLKSEIVAPPVMPKTAGETMVGTRPARALNDSIVDLWEFVAILPGTNKFIRLTCDFTPNNLVLDGDRKIGTYEIDKRTVIIKFLDPQFGQVAFTEKQNNVLSGKGKPVNRKYWKLSFTRVQRMAVYRTDKNSDFIIYNNNRINSPRYTPDYYSTFYWYFDSKDGKRQLMFRSREPKMLASGRRVEWYDLKMVLVAGRPPG</sequence>
<evidence type="ECO:0000256" key="1">
    <source>
        <dbReference type="SAM" id="SignalP"/>
    </source>
</evidence>
<feature type="chain" id="PRO_5022109117" evidence="1">
    <location>
        <begin position="28"/>
        <end position="307"/>
    </location>
</feature>
<keyword evidence="1" id="KW-0732">Signal</keyword>